<proteinExistence type="predicted"/>
<feature type="transmembrane region" description="Helical" evidence="1">
    <location>
        <begin position="24"/>
        <end position="49"/>
    </location>
</feature>
<keyword evidence="3" id="KW-1185">Reference proteome</keyword>
<dbReference type="OrthoDB" id="2591106at2759"/>
<name>A0A4Y9ZLZ5_9AGAM</name>
<protein>
    <submittedName>
        <fullName evidence="2">Uncharacterized protein</fullName>
    </submittedName>
</protein>
<dbReference type="Proteomes" id="UP000298061">
    <property type="component" value="Unassembled WGS sequence"/>
</dbReference>
<keyword evidence="1" id="KW-1133">Transmembrane helix</keyword>
<evidence type="ECO:0000256" key="1">
    <source>
        <dbReference type="SAM" id="Phobius"/>
    </source>
</evidence>
<feature type="transmembrane region" description="Helical" evidence="1">
    <location>
        <begin position="114"/>
        <end position="134"/>
    </location>
</feature>
<comment type="caution">
    <text evidence="2">The sequence shown here is derived from an EMBL/GenBank/DDBJ whole genome shotgun (WGS) entry which is preliminary data.</text>
</comment>
<dbReference type="AlphaFoldDB" id="A0A4Y9ZLZ5"/>
<evidence type="ECO:0000313" key="2">
    <source>
        <dbReference type="EMBL" id="TFY74538.1"/>
    </source>
</evidence>
<reference evidence="2 3" key="1">
    <citation type="submission" date="2019-02" db="EMBL/GenBank/DDBJ databases">
        <title>Genome sequencing of the rare red list fungi Hericium alpestre (H. flagellum).</title>
        <authorList>
            <person name="Buettner E."/>
            <person name="Kellner H."/>
        </authorList>
    </citation>
    <scope>NUCLEOTIDE SEQUENCE [LARGE SCALE GENOMIC DNA]</scope>
    <source>
        <strain evidence="2 3">DSM 108284</strain>
    </source>
</reference>
<organism evidence="2 3">
    <name type="scientific">Hericium alpestre</name>
    <dbReference type="NCBI Taxonomy" id="135208"/>
    <lineage>
        <taxon>Eukaryota</taxon>
        <taxon>Fungi</taxon>
        <taxon>Dikarya</taxon>
        <taxon>Basidiomycota</taxon>
        <taxon>Agaricomycotina</taxon>
        <taxon>Agaricomycetes</taxon>
        <taxon>Russulales</taxon>
        <taxon>Hericiaceae</taxon>
        <taxon>Hericium</taxon>
    </lineage>
</organism>
<keyword evidence="1" id="KW-0472">Membrane</keyword>
<evidence type="ECO:0000313" key="3">
    <source>
        <dbReference type="Proteomes" id="UP000298061"/>
    </source>
</evidence>
<dbReference type="STRING" id="135208.A0A4Y9ZLZ5"/>
<keyword evidence="1" id="KW-0812">Transmembrane</keyword>
<sequence>MIYGGSRASDTWTFPSDEELSQRTLWFCFVIVAWWSIVGLAGALPVYLVTTPCIAQSALPPQLSGTYSTLQDLSLLRLLQLLDSRNITTSASTAADARAVLNGTDVFWRTRIRVIILIVLLIVVAILPALWMLLREFNNLSAARRIWTDVHLKGIEMGWLSIREAPGFLGWGEKAVKAFITKTGLSSTLGANGNGNGNGASNDRSRRIQEWGLEDPDEGLAEVDIQGLFTIGYIISAASLYPSPIHANAIGKLDT</sequence>
<gene>
    <name evidence="2" type="ORF">EWM64_g9475</name>
</gene>
<accession>A0A4Y9ZLZ5</accession>
<dbReference type="EMBL" id="SFCI01002026">
    <property type="protein sequence ID" value="TFY74538.1"/>
    <property type="molecule type" value="Genomic_DNA"/>
</dbReference>